<dbReference type="Gene3D" id="3.30.900.10">
    <property type="entry name" value="HORMA domain"/>
    <property type="match status" value="1"/>
</dbReference>
<evidence type="ECO:0000313" key="6">
    <source>
        <dbReference type="EMBL" id="WBW73589.1"/>
    </source>
</evidence>
<evidence type="ECO:0000259" key="5">
    <source>
        <dbReference type="Pfam" id="PF10033"/>
    </source>
</evidence>
<dbReference type="InterPro" id="IPR018731">
    <property type="entry name" value="Atg13_N"/>
</dbReference>
<comment type="similarity">
    <text evidence="1 3">Belongs to the ATG13 family. Fungi subfamily.</text>
</comment>
<sequence>MPRPTTHLPPMYSAPDGNIGASPIETSRDNSSVGGKSAKIGQVIHHCFYKTGLVILESRLNIAGSSSSREGTKKNKWFNLEVNETDVYADQFKLWKSIDMTADRKIPPMVLHTYLDMSDLSRNQKLSIFDGKQHHVIDLNRTNASKIVLERWVISLDGGSSSTSVEMAVLYKKLVVLFRSLYTYTHIMPLWKLKSRINRLRAHNASLKVGCALSTDNLLHEDFIPINAVLSPTLGNSIAAYSFSPVNTPMGNFRISVQYRKDCHFQFHNPDAMLSNQLLSADLPSIESHFDRNQSTTDGGNQYLHPHSSSLVRRQSKSNDPNLLLESEIQQLASVESITAHAAPLVSIHPFKSPSLSASPGSNLDTMSISPKVAVNRYIHRGPSCSSLNRVSVISESLNKSRPKMPILPSSGSTGLSGNDFHNHPMLRRFSSSFVPKERRGSTSSRARLQLAANQPIRSVQKHDSYETSSADRSGQVADETEYAPRDDLSGFIQLLDNHAQHLQHYGESKSESSSLGKPGDPILNESPRLGPRKISESSNELFGFESFTPNPNTAVTDDKASAPKEDLTNSNHHIVHDHTLGALCSRLSFSEKPADSVSLSPLSPAYMPQGTTEGSAPASLPISFDKSEKNLVAPATYPILEQRETSRSTSSSVPPRFEYQTSLSKSLDHSLTSTSYQPTKTPAPSFVLESNLSHQYPNQHYDSMPENHQTVAPSTPAFEYLNEHNANYDDDLLFAMTDMALETHPTTTLRIGSKDNEGIMK</sequence>
<dbReference type="GO" id="GO:1990316">
    <property type="term" value="C:Atg1/ULK1 kinase complex"/>
    <property type="evidence" value="ECO:0007669"/>
    <property type="project" value="InterPro"/>
</dbReference>
<dbReference type="RefSeq" id="XP_056037832.1">
    <property type="nucleotide sequence ID" value="XM_056182387.1"/>
</dbReference>
<feature type="domain" description="Autophagy-related protein 13 N-terminal" evidence="5">
    <location>
        <begin position="44"/>
        <end position="265"/>
    </location>
</feature>
<feature type="region of interest" description="Disordered" evidence="4">
    <location>
        <begin position="641"/>
        <end position="662"/>
    </location>
</feature>
<protein>
    <recommendedName>
        <fullName evidence="3">Autophagy-related protein 13</fullName>
    </recommendedName>
</protein>
<dbReference type="GO" id="GO:0034497">
    <property type="term" value="P:protein localization to phagophore assembly site"/>
    <property type="evidence" value="ECO:0007669"/>
    <property type="project" value="TreeGrafter"/>
</dbReference>
<evidence type="ECO:0000313" key="7">
    <source>
        <dbReference type="Proteomes" id="UP001212411"/>
    </source>
</evidence>
<accession>A0AAE9WC95</accession>
<proteinExistence type="inferred from homology"/>
<keyword evidence="7" id="KW-1185">Reference proteome</keyword>
<feature type="compositionally biased region" description="Polar residues" evidence="4">
    <location>
        <begin position="307"/>
        <end position="319"/>
    </location>
</feature>
<dbReference type="GO" id="GO:0005829">
    <property type="term" value="C:cytosol"/>
    <property type="evidence" value="ECO:0007669"/>
    <property type="project" value="TreeGrafter"/>
</dbReference>
<evidence type="ECO:0000256" key="3">
    <source>
        <dbReference type="RuleBase" id="RU361214"/>
    </source>
</evidence>
<dbReference type="GeneID" id="80877076"/>
<dbReference type="GO" id="GO:0000407">
    <property type="term" value="C:phagophore assembly site"/>
    <property type="evidence" value="ECO:0007669"/>
    <property type="project" value="TreeGrafter"/>
</dbReference>
<dbReference type="AlphaFoldDB" id="A0AAE9WC95"/>
<evidence type="ECO:0000256" key="4">
    <source>
        <dbReference type="SAM" id="MobiDB-lite"/>
    </source>
</evidence>
<keyword evidence="2 3" id="KW-0072">Autophagy</keyword>
<dbReference type="GO" id="GO:0000423">
    <property type="term" value="P:mitophagy"/>
    <property type="evidence" value="ECO:0007669"/>
    <property type="project" value="TreeGrafter"/>
</dbReference>
<feature type="region of interest" description="Disordered" evidence="4">
    <location>
        <begin position="289"/>
        <end position="319"/>
    </location>
</feature>
<feature type="compositionally biased region" description="Basic and acidic residues" evidence="4">
    <location>
        <begin position="557"/>
        <end position="566"/>
    </location>
</feature>
<dbReference type="PANTHER" id="PTHR13430">
    <property type="match status" value="1"/>
</dbReference>
<dbReference type="KEGG" id="som:SOMG_03598"/>
<dbReference type="PANTHER" id="PTHR13430:SF4">
    <property type="entry name" value="AUTOPHAGY-RELATED PROTEIN 13"/>
    <property type="match status" value="1"/>
</dbReference>
<evidence type="ECO:0000256" key="1">
    <source>
        <dbReference type="ARBA" id="ARBA00005246"/>
    </source>
</evidence>
<feature type="compositionally biased region" description="Polar residues" evidence="4">
    <location>
        <begin position="442"/>
        <end position="458"/>
    </location>
</feature>
<reference evidence="6 7" key="1">
    <citation type="journal article" date="2023" name="G3 (Bethesda)">
        <title>A high-quality reference genome for the fission yeast Schizosaccharomyces osmophilus.</title>
        <authorList>
            <person name="Jia G.S."/>
            <person name="Zhang W.C."/>
            <person name="Liang Y."/>
            <person name="Liu X.H."/>
            <person name="Rhind N."/>
            <person name="Pidoux A."/>
            <person name="Brysch-Herzberg M."/>
            <person name="Du L.L."/>
        </authorList>
    </citation>
    <scope>NUCLEOTIDE SEQUENCE [LARGE SCALE GENOMIC DNA]</scope>
    <source>
        <strain evidence="6 7">CBS 15793</strain>
    </source>
</reference>
<dbReference type="EMBL" id="CP115612">
    <property type="protein sequence ID" value="WBW73589.1"/>
    <property type="molecule type" value="Genomic_DNA"/>
</dbReference>
<feature type="region of interest" description="Disordered" evidence="4">
    <location>
        <begin position="1"/>
        <end position="35"/>
    </location>
</feature>
<name>A0AAE9WC95_9SCHI</name>
<dbReference type="Proteomes" id="UP001212411">
    <property type="component" value="Chromosome 2"/>
</dbReference>
<evidence type="ECO:0000256" key="2">
    <source>
        <dbReference type="ARBA" id="ARBA00023006"/>
    </source>
</evidence>
<dbReference type="InterPro" id="IPR036570">
    <property type="entry name" value="HORMA_dom_sf"/>
</dbReference>
<dbReference type="InterPro" id="IPR040182">
    <property type="entry name" value="ATG13"/>
</dbReference>
<feature type="region of interest" description="Disordered" evidence="4">
    <location>
        <begin position="399"/>
        <end position="481"/>
    </location>
</feature>
<feature type="region of interest" description="Disordered" evidence="4">
    <location>
        <begin position="598"/>
        <end position="623"/>
    </location>
</feature>
<feature type="region of interest" description="Disordered" evidence="4">
    <location>
        <begin position="504"/>
        <end position="566"/>
    </location>
</feature>
<dbReference type="Pfam" id="PF10033">
    <property type="entry name" value="ATG13"/>
    <property type="match status" value="1"/>
</dbReference>
<dbReference type="GO" id="GO:0034727">
    <property type="term" value="P:piecemeal microautophagy of the nucleus"/>
    <property type="evidence" value="ECO:0007669"/>
    <property type="project" value="TreeGrafter"/>
</dbReference>
<gene>
    <name evidence="6" type="primary">atg13</name>
    <name evidence="6" type="ORF">SOMG_03598</name>
</gene>
<organism evidence="6 7">
    <name type="scientific">Schizosaccharomyces osmophilus</name>
    <dbReference type="NCBI Taxonomy" id="2545709"/>
    <lineage>
        <taxon>Eukaryota</taxon>
        <taxon>Fungi</taxon>
        <taxon>Dikarya</taxon>
        <taxon>Ascomycota</taxon>
        <taxon>Taphrinomycotina</taxon>
        <taxon>Schizosaccharomycetes</taxon>
        <taxon>Schizosaccharomycetales</taxon>
        <taxon>Schizosaccharomycetaceae</taxon>
        <taxon>Schizosaccharomyces</taxon>
    </lineage>
</organism>